<reference evidence="2 3" key="1">
    <citation type="submission" date="2016-01" db="EMBL/GenBank/DDBJ databases">
        <authorList>
            <person name="Peeters C."/>
        </authorList>
    </citation>
    <scope>NUCLEOTIDE SEQUENCE [LARGE SCALE GENOMIC DNA]</scope>
    <source>
        <strain evidence="2">LMG 29315</strain>
    </source>
</reference>
<evidence type="ECO:0000256" key="1">
    <source>
        <dbReference type="SAM" id="MobiDB-lite"/>
    </source>
</evidence>
<keyword evidence="3" id="KW-1185">Reference proteome</keyword>
<feature type="region of interest" description="Disordered" evidence="1">
    <location>
        <begin position="39"/>
        <end position="64"/>
    </location>
</feature>
<dbReference type="Proteomes" id="UP000198263">
    <property type="component" value="Unassembled WGS sequence"/>
</dbReference>
<proteinExistence type="predicted"/>
<sequence>MTNDSRNKAYGACDAAEGRAIAVNAAKVLETTRRAWAAAPAAETQAHGERRPPRASKTKRVVPRRSHWPSLIAALNHWSPKPL</sequence>
<dbReference type="AlphaFoldDB" id="A0A658R2B0"/>
<dbReference type="EMBL" id="FCNV02000011">
    <property type="protein sequence ID" value="SAL41739.1"/>
    <property type="molecule type" value="Genomic_DNA"/>
</dbReference>
<dbReference type="RefSeq" id="WP_040051482.1">
    <property type="nucleotide sequence ID" value="NZ_FCNV02000011.1"/>
</dbReference>
<evidence type="ECO:0000313" key="2">
    <source>
        <dbReference type="EMBL" id="SAL41739.1"/>
    </source>
</evidence>
<gene>
    <name evidence="2" type="ORF">AWB72_04382</name>
</gene>
<accession>A0A658R2B0</accession>
<protein>
    <submittedName>
        <fullName evidence="2">Uncharacterized protein</fullName>
    </submittedName>
</protein>
<feature type="compositionally biased region" description="Basic residues" evidence="1">
    <location>
        <begin position="53"/>
        <end position="64"/>
    </location>
</feature>
<evidence type="ECO:0000313" key="3">
    <source>
        <dbReference type="Proteomes" id="UP000198263"/>
    </source>
</evidence>
<dbReference type="OrthoDB" id="9132758at2"/>
<name>A0A658R2B0_9BURK</name>
<organism evidence="2 3">
    <name type="scientific">Caballeronia concitans</name>
    <dbReference type="NCBI Taxonomy" id="1777133"/>
    <lineage>
        <taxon>Bacteria</taxon>
        <taxon>Pseudomonadati</taxon>
        <taxon>Pseudomonadota</taxon>
        <taxon>Betaproteobacteria</taxon>
        <taxon>Burkholderiales</taxon>
        <taxon>Burkholderiaceae</taxon>
        <taxon>Caballeronia</taxon>
    </lineage>
</organism>
<comment type="caution">
    <text evidence="2">The sequence shown here is derived from an EMBL/GenBank/DDBJ whole genome shotgun (WGS) entry which is preliminary data.</text>
</comment>